<dbReference type="GO" id="GO:0003723">
    <property type="term" value="F:RNA binding"/>
    <property type="evidence" value="ECO:0007669"/>
    <property type="project" value="UniProtKB-UniRule"/>
</dbReference>
<dbReference type="Pfam" id="PF25819">
    <property type="entry name" value="Nal1_C"/>
    <property type="match status" value="1"/>
</dbReference>
<dbReference type="InterPro" id="IPR035979">
    <property type="entry name" value="RBD_domain_sf"/>
</dbReference>
<sequence>MLIWKMERSRNNMRAHCSGSTPSDESAIHIERNYCSHPSLTSVGSATLQPFASAGQHCESNAAYFSWPTSSRLSDAAEERANYFANLQKGVLHETLGQFPNGQRATTLLDLMTIRAFHSKILRCYSLGTAIGFRIRRGVLTDIPAILVFVSRKVHKQWLSTVQCLPNALEGPGGVWCDVDVVEFSYFGAPQPTPKEQLYTEIVNELRGDGLYIGSGSQVASQETYGTLGAIVRSQSGSRQVGFLTNRHVAVDLDYPNQKMFHPLPPTLGPGVNLGAVERATSFITDDLWYGIFAGINPETFVRADGAFIPFADDFDMSTVNTSVKGVGEIGDVKIIDLQCPISDLIGKQVMKVGRSSGLTTGTIFAYGLEYNDEKGICFLTDFLVVGENQQTFDLEGDSGSLIIMKGENGEKPRPIGIIWGGTANRGRLKLKVGQPPENWTSGVDLGRLLYHLELDLITTNEGLQAAVQEQRAASATAICSTVGDSSPPDGILPDDRMDDKLESLGLQIEHIASEVENGIPEMSPSLMETDFHLEDGVKLTPSVEHQFIPSFIRQSPLHQNNVSDKEVSENLASLRNGCDEDILVSLHLGDNEAKRRRSDSPTMSRSRSRSLSSSSSSPSRSASSGSRSPPPRKSPAEGVKRGRSPPPQSKKVSPPPRKASPIRESLVLHIDSLTRNVGFGGWSIGLWLIDAGLKLCGSWSLTGIVVDTCALVFMYALSNCKWISLSCSLTCNSNFGEVVHVELAMDRTVNLPKGFGYVEFKTRVDAEKALLYMDGAQIDGNVVRAKFTLPPRQKLSPPPKPISAALKRDAPKTDNPSADAEKDGPKRQREPSPLRKPLASPRRRSPVARRGGSPRRQLDSPPRRRADSPGRRRVESPYRRGETPPRRRPASPARGRSPSSPPRRYRSPLRASPRRMRGSPVRRRSPPRRRTPPRRARSPPRRSPLRRRSRSPIRRPARSRSRSLSPRRLDDIMCTPLFDIFILAHKGHLELVLGSDLGRAPVARRGRSSSYSGSPSPRKALRKISKSRSPRRLLGISRHSKFVANITEQVLQTLEDWSLGSRESDPTGRFSVTGAAGNVKWLEDRYRYESQGWDQDLETQIDLANPNSLDGYNSQSKPCHGRFSVTDAVENAKWPLSFLGFRARSRNCVLIIGNSRWFCKRKCDFRKWVCAEIADTKLRGCCLNDVGFEKRTVLKINESFNKFVLFSDEKMEIQVGMACHSRLPWKTKVPLTGPLDVCILVIICKMPWCLFCLSSGNHHSVSFMAGNGLPPLGRVKLSDLVPSEGLPSESYKLSVTTLSQSLVQYSAAIIQFSSSDGALLRSGLDSARLYFHQRSSFPAPDMIHTSDSREWCKTSGYYMDPQLWQETYDYRPGLTPIEPNNSMEIPPGGLPDIFCLLGKTARDILDAISFYLNLRSSPFTEILDNVPLRNREISSSVLSVCCHARPSFQGAQHHNLTAHEEGQLVMYPDHEHQVDKSLISLVKSDKPGLHIRDLHGRWVLVDVDLGPQEVIVYPGLALYQATAGYVNPALLRTEFNSMQGSMYGRCSVAFKLMPKSMTSLNCSEMRAAGHGVEAQFQLPIPVDDFMQRSHPTDQLFNRHNFQSFSFPTAQDGSMKPLMKRKKNNSRCKPLPPSKRLRLEAQRVLKERVQDIADKKGIKLRFCNLKECENHIHALDSPCANIRMEIGWPPGVPFVHPHDLPNKAKISFLEAYVPGATHDMELSFTDPGQGSQHTSSCNCNSPLISN</sequence>
<organism evidence="4 5">
    <name type="scientific">Salix brachista</name>
    <dbReference type="NCBI Taxonomy" id="2182728"/>
    <lineage>
        <taxon>Eukaryota</taxon>
        <taxon>Viridiplantae</taxon>
        <taxon>Streptophyta</taxon>
        <taxon>Embryophyta</taxon>
        <taxon>Tracheophyta</taxon>
        <taxon>Spermatophyta</taxon>
        <taxon>Magnoliopsida</taxon>
        <taxon>eudicotyledons</taxon>
        <taxon>Gunneridae</taxon>
        <taxon>Pentapetalae</taxon>
        <taxon>rosids</taxon>
        <taxon>fabids</taxon>
        <taxon>Malpighiales</taxon>
        <taxon>Salicaceae</taxon>
        <taxon>Saliceae</taxon>
        <taxon>Salix</taxon>
    </lineage>
</organism>
<evidence type="ECO:0000256" key="2">
    <source>
        <dbReference type="SAM" id="MobiDB-lite"/>
    </source>
</evidence>
<feature type="region of interest" description="Disordered" evidence="2">
    <location>
        <begin position="790"/>
        <end position="965"/>
    </location>
</feature>
<feature type="region of interest" description="Disordered" evidence="2">
    <location>
        <begin position="1003"/>
        <end position="1031"/>
    </location>
</feature>
<feature type="domain" description="RRM" evidence="3">
    <location>
        <begin position="711"/>
        <end position="791"/>
    </location>
</feature>
<feature type="compositionally biased region" description="Basic and acidic residues" evidence="2">
    <location>
        <begin position="857"/>
        <end position="886"/>
    </location>
</feature>
<dbReference type="InterPro" id="IPR027443">
    <property type="entry name" value="IPNS-like_sf"/>
</dbReference>
<dbReference type="InterPro" id="IPR012677">
    <property type="entry name" value="Nucleotide-bd_a/b_plait_sf"/>
</dbReference>
<keyword evidence="5" id="KW-1185">Reference proteome</keyword>
<feature type="region of interest" description="Disordered" evidence="2">
    <location>
        <begin position="593"/>
        <end position="661"/>
    </location>
</feature>
<dbReference type="Proteomes" id="UP000326939">
    <property type="component" value="Chromosome 11"/>
</dbReference>
<dbReference type="InterPro" id="IPR057905">
    <property type="entry name" value="Nal1_N"/>
</dbReference>
<gene>
    <name evidence="4" type="ORF">DKX38_017937</name>
</gene>
<feature type="region of interest" description="Disordered" evidence="2">
    <location>
        <begin position="1724"/>
        <end position="1746"/>
    </location>
</feature>
<feature type="compositionally biased region" description="Basic residues" evidence="2">
    <location>
        <begin position="1020"/>
        <end position="1031"/>
    </location>
</feature>
<feature type="compositionally biased region" description="Pro residues" evidence="2">
    <location>
        <begin position="645"/>
        <end position="659"/>
    </location>
</feature>
<dbReference type="InterPro" id="IPR057906">
    <property type="entry name" value="Nal1"/>
</dbReference>
<evidence type="ECO:0000259" key="3">
    <source>
        <dbReference type="PROSITE" id="PS50102"/>
    </source>
</evidence>
<proteinExistence type="predicted"/>
<evidence type="ECO:0000256" key="1">
    <source>
        <dbReference type="PROSITE-ProRule" id="PRU00176"/>
    </source>
</evidence>
<protein>
    <recommendedName>
        <fullName evidence="3">RRM domain-containing protein</fullName>
    </recommendedName>
</protein>
<feature type="compositionally biased region" description="Polar residues" evidence="2">
    <location>
        <begin position="1726"/>
        <end position="1746"/>
    </location>
</feature>
<dbReference type="Pfam" id="PF00076">
    <property type="entry name" value="RRM_1"/>
    <property type="match status" value="1"/>
</dbReference>
<comment type="caution">
    <text evidence="4">The sequence shown here is derived from an EMBL/GenBank/DDBJ whole genome shotgun (WGS) entry which is preliminary data.</text>
</comment>
<reference evidence="5" key="1">
    <citation type="journal article" date="2019" name="Gigascience">
        <title>De novo genome assembly of the endangered Acer yangbiense, a plant species with extremely small populations endemic to Yunnan Province, China.</title>
        <authorList>
            <person name="Yang J."/>
            <person name="Wariss H.M."/>
            <person name="Tao L."/>
            <person name="Zhang R."/>
            <person name="Yun Q."/>
            <person name="Hollingsworth P."/>
            <person name="Dao Z."/>
            <person name="Luo G."/>
            <person name="Guo H."/>
            <person name="Ma Y."/>
            <person name="Sun W."/>
        </authorList>
    </citation>
    <scope>NUCLEOTIDE SEQUENCE [LARGE SCALE GENOMIC DNA]</scope>
    <source>
        <strain evidence="5">cv. br00</strain>
    </source>
</reference>
<dbReference type="Gene3D" id="3.30.70.330">
    <property type="match status" value="1"/>
</dbReference>
<dbReference type="PANTHER" id="PTHR31521:SF3">
    <property type="entry name" value="TRYPSIN FAMILY PROTEIN"/>
    <property type="match status" value="1"/>
</dbReference>
<dbReference type="SUPFAM" id="SSF50494">
    <property type="entry name" value="Trypsin-like serine proteases"/>
    <property type="match status" value="1"/>
</dbReference>
<evidence type="ECO:0000313" key="4">
    <source>
        <dbReference type="EMBL" id="KAB5534851.1"/>
    </source>
</evidence>
<dbReference type="InterPro" id="IPR009003">
    <property type="entry name" value="Peptidase_S1_PA"/>
</dbReference>
<dbReference type="PANTHER" id="PTHR31521">
    <property type="entry name" value="EXPRESSED PROTEIN"/>
    <property type="match status" value="1"/>
</dbReference>
<name>A0A5N5KXP8_9ROSI</name>
<feature type="region of interest" description="Disordered" evidence="2">
    <location>
        <begin position="1613"/>
        <end position="1633"/>
    </location>
</feature>
<dbReference type="SMART" id="SM00360">
    <property type="entry name" value="RRM"/>
    <property type="match status" value="1"/>
</dbReference>
<dbReference type="InterPro" id="IPR000504">
    <property type="entry name" value="RRM_dom"/>
</dbReference>
<feature type="compositionally biased region" description="Low complexity" evidence="2">
    <location>
        <begin position="1009"/>
        <end position="1019"/>
    </location>
</feature>
<accession>A0A5N5KXP8</accession>
<feature type="compositionally biased region" description="Low complexity" evidence="2">
    <location>
        <begin position="601"/>
        <end position="628"/>
    </location>
</feature>
<keyword evidence="1" id="KW-0694">RNA-binding</keyword>
<evidence type="ECO:0000313" key="5">
    <source>
        <dbReference type="Proteomes" id="UP000326939"/>
    </source>
</evidence>
<feature type="compositionally biased region" description="Basic and acidic residues" evidence="2">
    <location>
        <begin position="820"/>
        <end position="834"/>
    </location>
</feature>
<dbReference type="EMBL" id="VDCV01000011">
    <property type="protein sequence ID" value="KAB5534851.1"/>
    <property type="molecule type" value="Genomic_DNA"/>
</dbReference>
<dbReference type="Gene3D" id="2.60.120.330">
    <property type="entry name" value="B-lactam Antibiotic, Isopenicillin N Synthase, Chain"/>
    <property type="match status" value="1"/>
</dbReference>
<dbReference type="SUPFAM" id="SSF54928">
    <property type="entry name" value="RNA-binding domain, RBD"/>
    <property type="match status" value="1"/>
</dbReference>
<dbReference type="InterPro" id="IPR057904">
    <property type="entry name" value="Nal1_C"/>
</dbReference>
<dbReference type="PROSITE" id="PS50102">
    <property type="entry name" value="RRM"/>
    <property type="match status" value="1"/>
</dbReference>
<dbReference type="Pfam" id="PF25608">
    <property type="entry name" value="NAL1_N"/>
    <property type="match status" value="1"/>
</dbReference>
<feature type="compositionally biased region" description="Basic residues" evidence="2">
    <location>
        <begin position="904"/>
        <end position="962"/>
    </location>
</feature>